<keyword evidence="2" id="KW-1185">Reference proteome</keyword>
<protein>
    <submittedName>
        <fullName evidence="1">Uncharacterized protein</fullName>
    </submittedName>
</protein>
<evidence type="ECO:0000313" key="1">
    <source>
        <dbReference type="EMBL" id="GAB85564.1"/>
    </source>
</evidence>
<evidence type="ECO:0000313" key="2">
    <source>
        <dbReference type="Proteomes" id="UP000010744"/>
    </source>
</evidence>
<accession>A0ABQ0HTF8</accession>
<sequence length="151" mass="15634">MLFPGYRAQHHKDLEACGHGRTPHGGQTVKCFPSDLHVEHSGEQLSGDFTVNPGAMDAIAGALEGIAADIEAAPRPDVAGIVNRAMPNSPLVAASSDATEKLTNAQTAVSGQWETLASAVRAARSIAVDADDENATKISTLSVLPAGELPR</sequence>
<gene>
    <name evidence="1" type="ORF">GORBP_061_00150</name>
</gene>
<name>A0ABQ0HTF8_GORRU</name>
<reference evidence="1 2" key="1">
    <citation type="submission" date="2012-08" db="EMBL/GenBank/DDBJ databases">
        <title>Whole genome shotgun sequence of Gordonia rubripertincta NBRC 101908.</title>
        <authorList>
            <person name="Takarada H."/>
            <person name="Hosoyama A."/>
            <person name="Tsuchikane K."/>
            <person name="Katsumata H."/>
            <person name="Baba S."/>
            <person name="Ohji S."/>
            <person name="Yamazaki S."/>
            <person name="Fujita N."/>
        </authorList>
    </citation>
    <scope>NUCLEOTIDE SEQUENCE [LARGE SCALE GENOMIC DNA]</scope>
    <source>
        <strain evidence="1 2">NBRC 101908</strain>
    </source>
</reference>
<dbReference type="Proteomes" id="UP000010744">
    <property type="component" value="Unassembled WGS sequence"/>
</dbReference>
<organism evidence="1 2">
    <name type="scientific">Gordonia rubripertincta NBRC 101908</name>
    <dbReference type="NCBI Taxonomy" id="1077975"/>
    <lineage>
        <taxon>Bacteria</taxon>
        <taxon>Bacillati</taxon>
        <taxon>Actinomycetota</taxon>
        <taxon>Actinomycetes</taxon>
        <taxon>Mycobacteriales</taxon>
        <taxon>Gordoniaceae</taxon>
        <taxon>Gordonia</taxon>
    </lineage>
</organism>
<dbReference type="EMBL" id="BAHB01000061">
    <property type="protein sequence ID" value="GAB85564.1"/>
    <property type="molecule type" value="Genomic_DNA"/>
</dbReference>
<comment type="caution">
    <text evidence="1">The sequence shown here is derived from an EMBL/GenBank/DDBJ whole genome shotgun (WGS) entry which is preliminary data.</text>
</comment>
<proteinExistence type="predicted"/>